<feature type="repeat" description="WD" evidence="1">
    <location>
        <begin position="781"/>
        <end position="822"/>
    </location>
</feature>
<dbReference type="InterPro" id="IPR001680">
    <property type="entry name" value="WD40_rpt"/>
</dbReference>
<evidence type="ECO:0000313" key="3">
    <source>
        <dbReference type="Proteomes" id="UP000670092"/>
    </source>
</evidence>
<dbReference type="Proteomes" id="UP000670092">
    <property type="component" value="Unassembled WGS sequence"/>
</dbReference>
<dbReference type="PROSITE" id="PS50294">
    <property type="entry name" value="WD_REPEATS_REGION"/>
    <property type="match status" value="4"/>
</dbReference>
<dbReference type="PANTHER" id="PTHR19879:SF9">
    <property type="entry name" value="TRANSCRIPTION INITIATION FACTOR TFIID SUBUNIT 5"/>
    <property type="match status" value="1"/>
</dbReference>
<dbReference type="PROSITE" id="PS50082">
    <property type="entry name" value="WD_REPEATS_2"/>
    <property type="match status" value="5"/>
</dbReference>
<accession>A0A8H7Y8C4</accession>
<dbReference type="PANTHER" id="PTHR19879">
    <property type="entry name" value="TRANSCRIPTION INITIATION FACTOR TFIID"/>
    <property type="match status" value="1"/>
</dbReference>
<name>A0A8H7Y8C4_AJECA</name>
<feature type="repeat" description="WD" evidence="1">
    <location>
        <begin position="397"/>
        <end position="438"/>
    </location>
</feature>
<dbReference type="Gene3D" id="2.130.10.10">
    <property type="entry name" value="YVTN repeat-like/Quinoprotein amine dehydrogenase"/>
    <property type="match status" value="3"/>
</dbReference>
<feature type="repeat" description="WD" evidence="1">
    <location>
        <begin position="490"/>
        <end position="522"/>
    </location>
</feature>
<reference evidence="2 3" key="1">
    <citation type="submission" date="2021-01" db="EMBL/GenBank/DDBJ databases">
        <title>Chromosome-level genome assembly of a human fungal pathogen reveals clustering of transcriptionally co-regulated genes.</title>
        <authorList>
            <person name="Voorhies M."/>
            <person name="Cohen S."/>
            <person name="Shea T.P."/>
            <person name="Petrus S."/>
            <person name="Munoz J.F."/>
            <person name="Poplawski S."/>
            <person name="Goldman W.E."/>
            <person name="Michael T."/>
            <person name="Cuomo C.A."/>
            <person name="Sil A."/>
            <person name="Beyhan S."/>
        </authorList>
    </citation>
    <scope>NUCLEOTIDE SEQUENCE [LARGE SCALE GENOMIC DNA]</scope>
    <source>
        <strain evidence="2 3">G184AR</strain>
    </source>
</reference>
<dbReference type="AlphaFoldDB" id="A0A8H7Y8C4"/>
<feature type="repeat" description="WD" evidence="1">
    <location>
        <begin position="739"/>
        <end position="780"/>
    </location>
</feature>
<dbReference type="Pfam" id="PF00400">
    <property type="entry name" value="WD40"/>
    <property type="match status" value="7"/>
</dbReference>
<dbReference type="CDD" id="cd00200">
    <property type="entry name" value="WD40"/>
    <property type="match status" value="2"/>
</dbReference>
<comment type="caution">
    <text evidence="2">The sequence shown here is derived from an EMBL/GenBank/DDBJ whole genome shotgun (WGS) entry which is preliminary data.</text>
</comment>
<sequence>MSEILKTESMSRSSTSELDKMYSEILKHVLDEGSDEDKEDMAGLFKQIVGSIIVLFEALPKSALTSTLDLPSTDITEILEALHSVLDIPDDENMPIQLFHLSFRDFLFSEERCANPTFTIKEEAAHGGLVTKCLKLMSKHLKQDICDLRHPGTSIANMRKSTVETHLPQDLQYACKYWIRHLQKSQIKLLDGGEVHIFLQKHLLHWIETLSLMEIISEGIVMIRALETLLLPKSDAHSSLLSLVYDMKRFILNFRSVIEAAPLQIYSSALVFSPKKSIIREQFWEEVPPWIVDVVSAEEDWNPSLLTLEHSGPVRQVIFSPDGQLLISNGFDIPKAWDTTTGALRGAFPDISTSLFGATISTKVALSPDGKFLACTSGFDNNIRLWDVKRVVLCSTLEGHEAGVSSIVFSSSGEFLASKSRDRCIRIWNITTGHAEILFNGKEGRKPVATQKCDDPAEIIFSPNGDFIAGCINSHQVQLWDAKTYSTLGLLTHSHKIMNFAFSPDGRLIASSSLYGPVKTWDPVTTKPCGILARVDLGQLITSSSFSFSPDGKLIACIVNGAVEIWDLKTLSFCGSIDNSQGIKHITFSPDSGLLAAISGQYVKFFDPQTRTLCGLLEGHTSDVTSVKFSPNGQLVASSSSDHSVRLWDAVDIGIAEINETRIAKLKFIGNGHSIISYSSDETVELRDPSTGTSTFTVPDFITFHDKVEYFPSNNLFAYADFDTINLWNMVTGEFYASLEEPDKVVTTIAFSPDGKSLAASYEDHPVVIWDLTKKKRRCVLSGQLKNVQTLVFSFDGRLLVADSLYSSICLWDPTTGKSLGTLQGKMGVISGIVVSSDAKVIISKSTHSVKVWDAKTAQVIMESYMLNKKVVGGVKLPILSPSLSESLNLFPLSAFDWKENKLLCSAVPLCVRRSWVVYELEDVIWIPRHYRDDLGTSIAIHDNRIALAGPSQRLMLIKVDSKLIPSKSIPIV</sequence>
<dbReference type="SMART" id="SM00320">
    <property type="entry name" value="WD40"/>
    <property type="match status" value="12"/>
</dbReference>
<evidence type="ECO:0000313" key="2">
    <source>
        <dbReference type="EMBL" id="KAG5287590.1"/>
    </source>
</evidence>
<organism evidence="2 3">
    <name type="scientific">Ajellomyces capsulatus</name>
    <name type="common">Darling's disease fungus</name>
    <name type="synonym">Histoplasma capsulatum</name>
    <dbReference type="NCBI Taxonomy" id="5037"/>
    <lineage>
        <taxon>Eukaryota</taxon>
        <taxon>Fungi</taxon>
        <taxon>Dikarya</taxon>
        <taxon>Ascomycota</taxon>
        <taxon>Pezizomycotina</taxon>
        <taxon>Eurotiomycetes</taxon>
        <taxon>Eurotiomycetidae</taxon>
        <taxon>Onygenales</taxon>
        <taxon>Ajellomycetaceae</taxon>
        <taxon>Histoplasma</taxon>
    </lineage>
</organism>
<evidence type="ECO:0000256" key="1">
    <source>
        <dbReference type="PROSITE-ProRule" id="PRU00221"/>
    </source>
</evidence>
<dbReference type="EMBL" id="JAEVHI010000007">
    <property type="protein sequence ID" value="KAG5287590.1"/>
    <property type="molecule type" value="Genomic_DNA"/>
</dbReference>
<gene>
    <name evidence="2" type="ORF">I7I52_11405</name>
</gene>
<feature type="repeat" description="WD" evidence="1">
    <location>
        <begin position="617"/>
        <end position="649"/>
    </location>
</feature>
<protein>
    <submittedName>
        <fullName evidence="2">WD domain-containing protein, vegetative incompatibility protein HET-E-1</fullName>
    </submittedName>
</protein>
<keyword evidence="1" id="KW-0853">WD repeat</keyword>
<dbReference type="InterPro" id="IPR036322">
    <property type="entry name" value="WD40_repeat_dom_sf"/>
</dbReference>
<dbReference type="VEuPathDB" id="FungiDB:I7I52_11405"/>
<dbReference type="OrthoDB" id="674604at2759"/>
<dbReference type="InterPro" id="IPR015943">
    <property type="entry name" value="WD40/YVTN_repeat-like_dom_sf"/>
</dbReference>
<proteinExistence type="predicted"/>
<dbReference type="SUPFAM" id="SSF50978">
    <property type="entry name" value="WD40 repeat-like"/>
    <property type="match status" value="3"/>
</dbReference>